<protein>
    <submittedName>
        <fullName evidence="3">Hint domain-containing protein</fullName>
    </submittedName>
</protein>
<evidence type="ECO:0000313" key="4">
    <source>
        <dbReference type="Proteomes" id="UP001208690"/>
    </source>
</evidence>
<evidence type="ECO:0000259" key="2">
    <source>
        <dbReference type="Pfam" id="PF13403"/>
    </source>
</evidence>
<dbReference type="InterPro" id="IPR036844">
    <property type="entry name" value="Hint_dom_sf"/>
</dbReference>
<feature type="region of interest" description="Disordered" evidence="1">
    <location>
        <begin position="41"/>
        <end position="64"/>
    </location>
</feature>
<proteinExistence type="predicted"/>
<comment type="caution">
    <text evidence="3">The sequence shown here is derived from an EMBL/GenBank/DDBJ whole genome shotgun (WGS) entry which is preliminary data.</text>
</comment>
<dbReference type="EMBL" id="JALIEB010000003">
    <property type="protein sequence ID" value="MCV3271009.1"/>
    <property type="molecule type" value="Genomic_DNA"/>
</dbReference>
<evidence type="ECO:0000256" key="1">
    <source>
        <dbReference type="SAM" id="MobiDB-lite"/>
    </source>
</evidence>
<organism evidence="3 4">
    <name type="scientific">Roseobacter sinensis</name>
    <dbReference type="NCBI Taxonomy" id="2931391"/>
    <lineage>
        <taxon>Bacteria</taxon>
        <taxon>Pseudomonadati</taxon>
        <taxon>Pseudomonadota</taxon>
        <taxon>Alphaproteobacteria</taxon>
        <taxon>Rhodobacterales</taxon>
        <taxon>Roseobacteraceae</taxon>
        <taxon>Roseobacter</taxon>
    </lineage>
</organism>
<feature type="domain" description="Hedgehog/Intein (Hint)" evidence="2">
    <location>
        <begin position="99"/>
        <end position="244"/>
    </location>
</feature>
<dbReference type="Gene3D" id="2.170.16.10">
    <property type="entry name" value="Hedgehog/Intein (Hint) domain"/>
    <property type="match status" value="1"/>
</dbReference>
<accession>A0ABT3BBR6</accession>
<dbReference type="Pfam" id="PF13403">
    <property type="entry name" value="Hint_2"/>
    <property type="match status" value="1"/>
</dbReference>
<reference evidence="3 4" key="1">
    <citation type="submission" date="2022-04" db="EMBL/GenBank/DDBJ databases">
        <title>Roseobacter sp. WL0113 is a bacterium isolated from neritic sediment.</title>
        <authorList>
            <person name="Wang L."/>
            <person name="He W."/>
            <person name="Zhang D.-F."/>
        </authorList>
    </citation>
    <scope>NUCLEOTIDE SEQUENCE [LARGE SCALE GENOMIC DNA]</scope>
    <source>
        <strain evidence="3 4">WL0113</strain>
    </source>
</reference>
<evidence type="ECO:0000313" key="3">
    <source>
        <dbReference type="EMBL" id="MCV3271009.1"/>
    </source>
</evidence>
<gene>
    <name evidence="3" type="ORF">MUB52_06165</name>
</gene>
<sequence length="325" mass="35104">MGESITDPNAAYLGAFSSSEQLEAITQDDCAGVETALSEGGLTQLADDQPRSTHQSGGLRDMPAARSDDVIRHLGQSESFKREPAAEIVEAVQKAATPICFTPGTLITTPHGQRAVDDLRPGDRVITRDNGLRTISWIGRRRLSGKELSRAPHLGPVMIPKGCLGAGLPARDMLLSPNHRVLVSNSQTQLCFEEREVLVAAKHLASLPGVQRSVVPAITYIHIMFEQHEVILSDGAWTESFQPADQSLGGLDHAQRSTLEELFPELRTPAGRLSYPAARRLLKRSEAKRLTRALSGCSAPPAQPAMRPNLRVCRDHGGRAGPARG</sequence>
<dbReference type="InterPro" id="IPR028992">
    <property type="entry name" value="Hedgehog/Intein_dom"/>
</dbReference>
<dbReference type="Proteomes" id="UP001208690">
    <property type="component" value="Unassembled WGS sequence"/>
</dbReference>
<keyword evidence="4" id="KW-1185">Reference proteome</keyword>
<name>A0ABT3BBR6_9RHOB</name>
<feature type="region of interest" description="Disordered" evidence="1">
    <location>
        <begin position="293"/>
        <end position="325"/>
    </location>
</feature>
<dbReference type="RefSeq" id="WP_263843329.1">
    <property type="nucleotide sequence ID" value="NZ_JALIEB010000003.1"/>
</dbReference>
<dbReference type="SUPFAM" id="SSF51294">
    <property type="entry name" value="Hedgehog/intein (Hint) domain"/>
    <property type="match status" value="1"/>
</dbReference>